<evidence type="ECO:0000259" key="5">
    <source>
        <dbReference type="PROSITE" id="PS51192"/>
    </source>
</evidence>
<dbReference type="InterPro" id="IPR000330">
    <property type="entry name" value="SNF2_N"/>
</dbReference>
<dbReference type="CDD" id="cd18011">
    <property type="entry name" value="DEXDc_RapA"/>
    <property type="match status" value="1"/>
</dbReference>
<evidence type="ECO:0000256" key="4">
    <source>
        <dbReference type="ARBA" id="ARBA00022840"/>
    </source>
</evidence>
<dbReference type="InterPro" id="IPR057342">
    <property type="entry name" value="DEXDc_RapA"/>
</dbReference>
<protein>
    <submittedName>
        <fullName evidence="7">DEAD/DEAH box helicase family protein</fullName>
    </submittedName>
</protein>
<dbReference type="InterPro" id="IPR038718">
    <property type="entry name" value="SNF2-like_sf"/>
</dbReference>
<dbReference type="InterPro" id="IPR014001">
    <property type="entry name" value="Helicase_ATP-bd"/>
</dbReference>
<dbReference type="Gene3D" id="3.40.50.10810">
    <property type="entry name" value="Tandem AAA-ATPase domain"/>
    <property type="match status" value="1"/>
</dbReference>
<reference evidence="7" key="1">
    <citation type="submission" date="2021-03" db="EMBL/GenBank/DDBJ databases">
        <title>Whole genome sequence of Streptomyces bomunensis MMS17-BM035.</title>
        <authorList>
            <person name="Lee J.H."/>
        </authorList>
    </citation>
    <scope>NUCLEOTIDE SEQUENCE</scope>
    <source>
        <strain evidence="7">MMS17-BM035</strain>
    </source>
</reference>
<keyword evidence="8" id="KW-1185">Reference proteome</keyword>
<dbReference type="SMART" id="SM00490">
    <property type="entry name" value="HELICc"/>
    <property type="match status" value="1"/>
</dbReference>
<dbReference type="InterPro" id="IPR001650">
    <property type="entry name" value="Helicase_C-like"/>
</dbReference>
<keyword evidence="3 7" id="KW-0347">Helicase</keyword>
<dbReference type="Proteomes" id="UP000670475">
    <property type="component" value="Unassembled WGS sequence"/>
</dbReference>
<dbReference type="Gene3D" id="3.40.50.300">
    <property type="entry name" value="P-loop containing nucleotide triphosphate hydrolases"/>
    <property type="match status" value="1"/>
</dbReference>
<dbReference type="EMBL" id="JAGIQL010000074">
    <property type="protein sequence ID" value="MBP0459501.1"/>
    <property type="molecule type" value="Genomic_DNA"/>
</dbReference>
<accession>A0A940RWQ0</accession>
<dbReference type="InterPro" id="IPR027417">
    <property type="entry name" value="P-loop_NTPase"/>
</dbReference>
<evidence type="ECO:0000313" key="7">
    <source>
        <dbReference type="EMBL" id="MBP0459501.1"/>
    </source>
</evidence>
<feature type="domain" description="Helicase ATP-binding" evidence="5">
    <location>
        <begin position="339"/>
        <end position="521"/>
    </location>
</feature>
<dbReference type="InterPro" id="IPR049730">
    <property type="entry name" value="SNF2/RAD54-like_C"/>
</dbReference>
<dbReference type="SMART" id="SM00487">
    <property type="entry name" value="DEXDc"/>
    <property type="match status" value="1"/>
</dbReference>
<keyword evidence="2" id="KW-0378">Hydrolase</keyword>
<comment type="caution">
    <text evidence="7">The sequence shown here is derived from an EMBL/GenBank/DDBJ whole genome shotgun (WGS) entry which is preliminary data.</text>
</comment>
<dbReference type="RefSeq" id="WP_209341386.1">
    <property type="nucleotide sequence ID" value="NZ_JAGIQL010000074.1"/>
</dbReference>
<dbReference type="Pfam" id="PF00271">
    <property type="entry name" value="Helicase_C"/>
    <property type="match status" value="1"/>
</dbReference>
<dbReference type="PROSITE" id="PS51192">
    <property type="entry name" value="HELICASE_ATP_BIND_1"/>
    <property type="match status" value="1"/>
</dbReference>
<dbReference type="Pfam" id="PF00176">
    <property type="entry name" value="SNF2-rel_dom"/>
    <property type="match status" value="1"/>
</dbReference>
<name>A0A940RWQ0_9ACTN</name>
<keyword evidence="4" id="KW-0067">ATP-binding</keyword>
<gene>
    <name evidence="7" type="ORF">JFN87_18605</name>
</gene>
<dbReference type="GO" id="GO:0016787">
    <property type="term" value="F:hydrolase activity"/>
    <property type="evidence" value="ECO:0007669"/>
    <property type="project" value="UniProtKB-KW"/>
</dbReference>
<sequence length="1107" mass="124251">MVEHDDALFPGAAAKPAAPAQDGLFEHDPATAEDSFRSVTLKAMYSPDDAPFETFYEPLLSRAVAYDRAVGYWSGAELQFAAQGTAYFIAGGGVIRLIVGAQLSKKDVDAVLSGAPLDDVVAERLLADPGLEGTKIVQSEHLSVLAWMVANDRLHIRVGIPVDKYGHLLTHHESGRYFHTKYGIFTDRYGHEVAFSGSNNASVTAWVKNHETFDAYRSWRTESWEDYGAPKKRAFEQHWRANPDQGWAIIDLPTAVREHLIEHAPDAPPFPFNTPVPQVPQPRGAEAALEAPPADVDVDVQAAWDELVALRDAPKASAWTGVGTAWAQPLPHQAELIHRVVSTYPRGYLFADEVGLGKTVEAGMVLRELFTSGRAKKALLLVPASVMKQWQEELHEKMNIDVARYDKGGFIDRFDQPIATDPKANPWSAFPIVLASSHLARRRSRRTEILDAGPWDVVLVDEAHHARRRGSKATDTPNSLLVLLQEMKKRNLWRALYLASATPMQMHPHEAWDLIELLGLPGKWGEQAFFFTQYFTYLSDPPERRGWKLICDMLEDYFSDPLAERDTELERQIDNALGWADAWTVTGMAGNPPSPDLRAQFPNATSEWMAKWARRHTPMRDRVFRKTRKTMRAYQAAGIIPGSIVIPYRHVTDEFIRLAPNERKLYERIEEYIRRHYNAYKSDKATKALGFIMTVYRRRLTSSFEAIKQSLQRRLDVLEQGKSLADLLTDDDGVDLENSLFDPETFDVRADRLKEEIGELRSFLNDLGDITGEDTKAQQLVEDLAESFKTYDSAVVFTQYTDTMDYVRERLVAAGYYRLGCYSGRGGEIYDPVAGKWDRVTKAEIKTRFRRRDIELLIGTDSLSEGLNLQTSGRLINYDMPWNLMRVEQRIGRIDRIGATYEHLQISNYFYEDTVEEQVYKGIKDDYDDFTNILGAAAPVLGTVEKVIEDLVLAADLSAAAITREIADIRTRIDDISSQPVSTDTLGAPDDDVSVEPPPDLTGGITPSDLVTKLASNALSACRLTSDDGRPGIYRLILPRGPTRVSFGRSDGVTSPDCYLNQQFTASIPVTFDRNIWDTSNDRDLVFLTFGSPELDSLLPLPAEPGE</sequence>
<organism evidence="7 8">
    <name type="scientific">Streptomyces montanisoli</name>
    <dbReference type="NCBI Taxonomy" id="2798581"/>
    <lineage>
        <taxon>Bacteria</taxon>
        <taxon>Bacillati</taxon>
        <taxon>Actinomycetota</taxon>
        <taxon>Actinomycetes</taxon>
        <taxon>Kitasatosporales</taxon>
        <taxon>Streptomycetaceae</taxon>
        <taxon>Streptomyces</taxon>
    </lineage>
</organism>
<dbReference type="PANTHER" id="PTHR10799">
    <property type="entry name" value="SNF2/RAD54 HELICASE FAMILY"/>
    <property type="match status" value="1"/>
</dbReference>
<proteinExistence type="predicted"/>
<dbReference type="PROSITE" id="PS51194">
    <property type="entry name" value="HELICASE_CTER"/>
    <property type="match status" value="1"/>
</dbReference>
<dbReference type="CDD" id="cd18793">
    <property type="entry name" value="SF2_C_SNF"/>
    <property type="match status" value="1"/>
</dbReference>
<evidence type="ECO:0000256" key="3">
    <source>
        <dbReference type="ARBA" id="ARBA00022806"/>
    </source>
</evidence>
<dbReference type="SUPFAM" id="SSF52540">
    <property type="entry name" value="P-loop containing nucleoside triphosphate hydrolases"/>
    <property type="match status" value="2"/>
</dbReference>
<keyword evidence="1" id="KW-0547">Nucleotide-binding</keyword>
<dbReference type="AlphaFoldDB" id="A0A940RWQ0"/>
<feature type="domain" description="Helicase C-terminal" evidence="6">
    <location>
        <begin position="776"/>
        <end position="952"/>
    </location>
</feature>
<evidence type="ECO:0000256" key="1">
    <source>
        <dbReference type="ARBA" id="ARBA00022741"/>
    </source>
</evidence>
<dbReference type="GO" id="GO:0004386">
    <property type="term" value="F:helicase activity"/>
    <property type="evidence" value="ECO:0007669"/>
    <property type="project" value="UniProtKB-KW"/>
</dbReference>
<evidence type="ECO:0000313" key="8">
    <source>
        <dbReference type="Proteomes" id="UP000670475"/>
    </source>
</evidence>
<evidence type="ECO:0000256" key="2">
    <source>
        <dbReference type="ARBA" id="ARBA00022801"/>
    </source>
</evidence>
<evidence type="ECO:0000259" key="6">
    <source>
        <dbReference type="PROSITE" id="PS51194"/>
    </source>
</evidence>
<dbReference type="CDD" id="cd09179">
    <property type="entry name" value="PLDc_N_DEXD_a"/>
    <property type="match status" value="1"/>
</dbReference>
<dbReference type="GO" id="GO:0005524">
    <property type="term" value="F:ATP binding"/>
    <property type="evidence" value="ECO:0007669"/>
    <property type="project" value="UniProtKB-KW"/>
</dbReference>